<keyword evidence="3" id="KW-1185">Reference proteome</keyword>
<dbReference type="PANTHER" id="PTHR32246:SF172">
    <property type="entry name" value="C2 DOMAIN-CONTAINING PROTEIN"/>
    <property type="match status" value="1"/>
</dbReference>
<reference evidence="2" key="2">
    <citation type="submission" date="2018-10" db="UniProtKB">
        <authorList>
            <consortium name="EnsemblPlants"/>
        </authorList>
    </citation>
    <scope>IDENTIFICATION</scope>
</reference>
<dbReference type="Gramene" id="TraesCS2A02G115500.1">
    <property type="protein sequence ID" value="TraesCS2A02G115500.1.cds1"/>
    <property type="gene ID" value="TraesCS2A02G115500"/>
</dbReference>
<protein>
    <recommendedName>
        <fullName evidence="1">C2 domain-containing protein</fullName>
    </recommendedName>
</protein>
<dbReference type="Proteomes" id="UP000019116">
    <property type="component" value="Chromosome 2A"/>
</dbReference>
<reference evidence="2" key="1">
    <citation type="submission" date="2018-08" db="EMBL/GenBank/DDBJ databases">
        <authorList>
            <person name="Rossello M."/>
        </authorList>
    </citation>
    <scope>NUCLEOTIDE SEQUENCE [LARGE SCALE GENOMIC DNA]</scope>
    <source>
        <strain evidence="2">cv. Chinese Spring</strain>
    </source>
</reference>
<dbReference type="InterPro" id="IPR000008">
    <property type="entry name" value="C2_dom"/>
</dbReference>
<organism evidence="2">
    <name type="scientific">Triticum aestivum</name>
    <name type="common">Wheat</name>
    <dbReference type="NCBI Taxonomy" id="4565"/>
    <lineage>
        <taxon>Eukaryota</taxon>
        <taxon>Viridiplantae</taxon>
        <taxon>Streptophyta</taxon>
        <taxon>Embryophyta</taxon>
        <taxon>Tracheophyta</taxon>
        <taxon>Spermatophyta</taxon>
        <taxon>Magnoliopsida</taxon>
        <taxon>Liliopsida</taxon>
        <taxon>Poales</taxon>
        <taxon>Poaceae</taxon>
        <taxon>BOP clade</taxon>
        <taxon>Pooideae</taxon>
        <taxon>Triticodae</taxon>
        <taxon>Triticeae</taxon>
        <taxon>Triticinae</taxon>
        <taxon>Triticum</taxon>
    </lineage>
</organism>
<dbReference type="AlphaFoldDB" id="A0A3B6AS38"/>
<dbReference type="InterPro" id="IPR044750">
    <property type="entry name" value="C2_SRC2/BAP"/>
</dbReference>
<dbReference type="Gramene" id="TraesNOR2A03G00623230.1">
    <property type="protein sequence ID" value="TraesNOR2A03G00623230.1.CDS1"/>
    <property type="gene ID" value="TraesNOR2A03G00623230"/>
</dbReference>
<dbReference type="GeneID" id="123184772"/>
<dbReference type="OMA" id="PPRCESY"/>
<gene>
    <name evidence="2" type="primary">LOC123184772</name>
</gene>
<dbReference type="Gramene" id="TraesCS2A03G0237200.1">
    <property type="protein sequence ID" value="TraesCS2A03G0237200.1.CDS1"/>
    <property type="gene ID" value="TraesCS2A03G0237200"/>
</dbReference>
<accession>A0A3B6AS38</accession>
<dbReference type="SMART" id="SM00239">
    <property type="entry name" value="C2"/>
    <property type="match status" value="1"/>
</dbReference>
<dbReference type="SUPFAM" id="SSF49562">
    <property type="entry name" value="C2 domain (Calcium/lipid-binding domain, CaLB)"/>
    <property type="match status" value="1"/>
</dbReference>
<name>A0A3B6AS38_WHEAT</name>
<dbReference type="CDD" id="cd04051">
    <property type="entry name" value="C2_SRC2_like"/>
    <property type="match status" value="1"/>
</dbReference>
<dbReference type="InterPro" id="IPR035892">
    <property type="entry name" value="C2_domain_sf"/>
</dbReference>
<proteinExistence type="predicted"/>
<dbReference type="RefSeq" id="XP_044452771.1">
    <property type="nucleotide sequence ID" value="XM_044596836.1"/>
</dbReference>
<dbReference type="Gene3D" id="2.60.40.150">
    <property type="entry name" value="C2 domain"/>
    <property type="match status" value="1"/>
</dbReference>
<dbReference type="SMR" id="A0A3B6AS38"/>
<dbReference type="Gramene" id="TraesWEE_scaffold_054587_01G000100.1">
    <property type="protein sequence ID" value="TraesWEE_scaffold_054587_01G000100.1"/>
    <property type="gene ID" value="TraesWEE_scaffold_054587_01G000100"/>
</dbReference>
<evidence type="ECO:0000259" key="1">
    <source>
        <dbReference type="PROSITE" id="PS50004"/>
    </source>
</evidence>
<dbReference type="EnsemblPlants" id="TraesCS2A02G115500.1">
    <property type="protein sequence ID" value="TraesCS2A02G115500.1.cds1"/>
    <property type="gene ID" value="TraesCS2A02G115500"/>
</dbReference>
<dbReference type="Pfam" id="PF00168">
    <property type="entry name" value="C2"/>
    <property type="match status" value="1"/>
</dbReference>
<dbReference type="OrthoDB" id="270970at2759"/>
<dbReference type="STRING" id="4565.A0A3B6AS38"/>
<sequence>MAHRVLELTLVSGQNLKDVNVFSRMEVYAITSVFGDPRTRRCSQVDRDGARHPRWDETFMFTVPPTAAKAAAAGAYLHVLLRTERLFGFDDRDVGEVFIPIADLLACACVGGPPRCESYPVRKVHCTEHRGMLTVAYRFGPVMVPLPHHQDEGSCWDDSTVVGCELPPWQYCPPTYVYAPEAAVPRYPQACARMPPAPKPAAGCGTAAASPAQKNYYVRNGSFALGLGTGLLSGGFGGMVFGDMPPSDKAAHDSGYKPTAADGAGVAF</sequence>
<dbReference type="PANTHER" id="PTHR32246">
    <property type="entry name" value="INGRESSION PROTEIN FIC1"/>
    <property type="match status" value="1"/>
</dbReference>
<evidence type="ECO:0000313" key="2">
    <source>
        <dbReference type="EnsemblPlants" id="TraesCS2A02G115500.1.cds1"/>
    </source>
</evidence>
<dbReference type="GO" id="GO:0006952">
    <property type="term" value="P:defense response"/>
    <property type="evidence" value="ECO:0007669"/>
    <property type="project" value="InterPro"/>
</dbReference>
<evidence type="ECO:0000313" key="3">
    <source>
        <dbReference type="Proteomes" id="UP000019116"/>
    </source>
</evidence>
<dbReference type="PROSITE" id="PS50004">
    <property type="entry name" value="C2"/>
    <property type="match status" value="1"/>
</dbReference>
<feature type="domain" description="C2" evidence="1">
    <location>
        <begin position="1"/>
        <end position="117"/>
    </location>
</feature>